<dbReference type="Gene3D" id="1.10.357.10">
    <property type="entry name" value="Tetracycline Repressor, domain 2"/>
    <property type="match status" value="1"/>
</dbReference>
<dbReference type="PANTHER" id="PTHR30055:SF234">
    <property type="entry name" value="HTH-TYPE TRANSCRIPTIONAL REGULATOR BETI"/>
    <property type="match status" value="1"/>
</dbReference>
<evidence type="ECO:0000259" key="5">
    <source>
        <dbReference type="PROSITE" id="PS50977"/>
    </source>
</evidence>
<organism evidence="6 7">
    <name type="scientific">Methylocystis echinoides</name>
    <dbReference type="NCBI Taxonomy" id="29468"/>
    <lineage>
        <taxon>Bacteria</taxon>
        <taxon>Pseudomonadati</taxon>
        <taxon>Pseudomonadota</taxon>
        <taxon>Alphaproteobacteria</taxon>
        <taxon>Hyphomicrobiales</taxon>
        <taxon>Methylocystaceae</taxon>
        <taxon>Methylocystis</taxon>
    </lineage>
</organism>
<keyword evidence="3" id="KW-0804">Transcription</keyword>
<protein>
    <recommendedName>
        <fullName evidence="5">HTH tetR-type domain-containing protein</fullName>
    </recommendedName>
</protein>
<feature type="domain" description="HTH tetR-type" evidence="5">
    <location>
        <begin position="5"/>
        <end position="65"/>
    </location>
</feature>
<keyword evidence="1" id="KW-0805">Transcription regulation</keyword>
<dbReference type="SUPFAM" id="SSF46689">
    <property type="entry name" value="Homeodomain-like"/>
    <property type="match status" value="1"/>
</dbReference>
<dbReference type="Proteomes" id="UP001144323">
    <property type="component" value="Unassembled WGS sequence"/>
</dbReference>
<dbReference type="PRINTS" id="PR00455">
    <property type="entry name" value="HTHTETR"/>
</dbReference>
<evidence type="ECO:0000256" key="2">
    <source>
        <dbReference type="ARBA" id="ARBA00023125"/>
    </source>
</evidence>
<accession>A0A9W6GY84</accession>
<evidence type="ECO:0000256" key="1">
    <source>
        <dbReference type="ARBA" id="ARBA00023015"/>
    </source>
</evidence>
<dbReference type="PROSITE" id="PS50977">
    <property type="entry name" value="HTH_TETR_2"/>
    <property type="match status" value="1"/>
</dbReference>
<dbReference type="Pfam" id="PF00440">
    <property type="entry name" value="TetR_N"/>
    <property type="match status" value="1"/>
</dbReference>
<keyword evidence="7" id="KW-1185">Reference proteome</keyword>
<dbReference type="PANTHER" id="PTHR30055">
    <property type="entry name" value="HTH-TYPE TRANSCRIPTIONAL REGULATOR RUTR"/>
    <property type="match status" value="1"/>
</dbReference>
<dbReference type="GO" id="GO:0003700">
    <property type="term" value="F:DNA-binding transcription factor activity"/>
    <property type="evidence" value="ECO:0007669"/>
    <property type="project" value="TreeGrafter"/>
</dbReference>
<dbReference type="EMBL" id="BSEC01000001">
    <property type="protein sequence ID" value="GLI95080.1"/>
    <property type="molecule type" value="Genomic_DNA"/>
</dbReference>
<sequence length="172" mass="18808">MKTEASTRERILNAAIQIASKNGIKALTQPKVAKQAGVTQSHLTYYFPRKADLLAAVLEASHQQVRHTPPVDIREALRYLESLILDANRMRFFLGAVVEAGEATELSKVLAAHAAALTAQTAGIFERQADDPAVQAFIDRIRGIGIRLLLEPKRGVRKKIDLAEIASECGLI</sequence>
<dbReference type="RefSeq" id="WP_281805425.1">
    <property type="nucleotide sequence ID" value="NZ_BSEC01000001.1"/>
</dbReference>
<gene>
    <name evidence="6" type="ORF">LMG27198_40720</name>
</gene>
<comment type="caution">
    <text evidence="6">The sequence shown here is derived from an EMBL/GenBank/DDBJ whole genome shotgun (WGS) entry which is preliminary data.</text>
</comment>
<proteinExistence type="predicted"/>
<evidence type="ECO:0000313" key="6">
    <source>
        <dbReference type="EMBL" id="GLI95080.1"/>
    </source>
</evidence>
<dbReference type="InterPro" id="IPR001647">
    <property type="entry name" value="HTH_TetR"/>
</dbReference>
<feature type="DNA-binding region" description="H-T-H motif" evidence="4">
    <location>
        <begin position="28"/>
        <end position="47"/>
    </location>
</feature>
<name>A0A9W6GY84_9HYPH</name>
<dbReference type="InterPro" id="IPR009057">
    <property type="entry name" value="Homeodomain-like_sf"/>
</dbReference>
<dbReference type="GO" id="GO:0000976">
    <property type="term" value="F:transcription cis-regulatory region binding"/>
    <property type="evidence" value="ECO:0007669"/>
    <property type="project" value="TreeGrafter"/>
</dbReference>
<evidence type="ECO:0000313" key="7">
    <source>
        <dbReference type="Proteomes" id="UP001144323"/>
    </source>
</evidence>
<evidence type="ECO:0000256" key="4">
    <source>
        <dbReference type="PROSITE-ProRule" id="PRU00335"/>
    </source>
</evidence>
<dbReference type="AlphaFoldDB" id="A0A9W6GY84"/>
<keyword evidence="2 4" id="KW-0238">DNA-binding</keyword>
<evidence type="ECO:0000256" key="3">
    <source>
        <dbReference type="ARBA" id="ARBA00023163"/>
    </source>
</evidence>
<reference evidence="6" key="1">
    <citation type="journal article" date="2023" name="Int. J. Syst. Evol. Microbiol.">
        <title>Methylocystis iwaonis sp. nov., a type II methane-oxidizing bacterium from surface soil of a rice paddy field in Japan, and emended description of the genus Methylocystis (ex Whittenbury et al. 1970) Bowman et al. 1993.</title>
        <authorList>
            <person name="Kaise H."/>
            <person name="Sawadogo J.B."/>
            <person name="Alam M.S."/>
            <person name="Ueno C."/>
            <person name="Dianou D."/>
            <person name="Shinjo R."/>
            <person name="Asakawa S."/>
        </authorList>
    </citation>
    <scope>NUCLEOTIDE SEQUENCE</scope>
    <source>
        <strain evidence="6">LMG27198</strain>
    </source>
</reference>
<dbReference type="InterPro" id="IPR050109">
    <property type="entry name" value="HTH-type_TetR-like_transc_reg"/>
</dbReference>